<dbReference type="Gene3D" id="3.30.310.20">
    <property type="entry name" value="DNA-3-methyladenine glycosylase AlkA, N-terminal domain"/>
    <property type="match status" value="1"/>
</dbReference>
<keyword evidence="7" id="KW-0326">Glycosidase</keyword>
<keyword evidence="3" id="KW-0227">DNA damage</keyword>
<evidence type="ECO:0000259" key="6">
    <source>
        <dbReference type="SMART" id="SM00478"/>
    </source>
</evidence>
<dbReference type="EC" id="3.2.2.21" evidence="2"/>
<dbReference type="SMART" id="SM00478">
    <property type="entry name" value="ENDO3c"/>
    <property type="match status" value="1"/>
</dbReference>
<dbReference type="RefSeq" id="WP_230501181.1">
    <property type="nucleotide sequence ID" value="NZ_CAKJTJ010000009.1"/>
</dbReference>
<dbReference type="EMBL" id="CAKJTJ010000009">
    <property type="protein sequence ID" value="CAG9621284.1"/>
    <property type="molecule type" value="Genomic_DNA"/>
</dbReference>
<dbReference type="InterPro" id="IPR012904">
    <property type="entry name" value="OGG_N"/>
</dbReference>
<dbReference type="InterPro" id="IPR003265">
    <property type="entry name" value="HhH-GPD_domain"/>
</dbReference>
<protein>
    <recommendedName>
        <fullName evidence="2">DNA-3-methyladenine glycosylase II</fullName>
        <ecNumber evidence="2">3.2.2.21</ecNumber>
    </recommendedName>
</protein>
<dbReference type="Pfam" id="PF00730">
    <property type="entry name" value="HhH-GPD"/>
    <property type="match status" value="1"/>
</dbReference>
<evidence type="ECO:0000256" key="3">
    <source>
        <dbReference type="ARBA" id="ARBA00022763"/>
    </source>
</evidence>
<keyword evidence="8" id="KW-1185">Reference proteome</keyword>
<comment type="catalytic activity">
    <reaction evidence="1">
        <text>Hydrolysis of alkylated DNA, releasing 3-methyladenine, 3-methylguanine, 7-methylguanine and 7-methyladenine.</text>
        <dbReference type="EC" id="3.2.2.21"/>
    </reaction>
</comment>
<dbReference type="InterPro" id="IPR011257">
    <property type="entry name" value="DNA_glycosylase"/>
</dbReference>
<dbReference type="GO" id="GO:0003905">
    <property type="term" value="F:alkylbase DNA N-glycosylase activity"/>
    <property type="evidence" value="ECO:0007669"/>
    <property type="project" value="UniProtKB-EC"/>
</dbReference>
<dbReference type="Pfam" id="PF07934">
    <property type="entry name" value="OGG_N"/>
    <property type="match status" value="1"/>
</dbReference>
<dbReference type="PANTHER" id="PTHR43003:SF12">
    <property type="entry name" value="DNA-3-METHYLADENINE GLYCOSYLASE"/>
    <property type="match status" value="1"/>
</dbReference>
<evidence type="ECO:0000256" key="4">
    <source>
        <dbReference type="ARBA" id="ARBA00022801"/>
    </source>
</evidence>
<dbReference type="Gene3D" id="1.10.340.30">
    <property type="entry name" value="Hypothetical protein, domain 2"/>
    <property type="match status" value="1"/>
</dbReference>
<proteinExistence type="predicted"/>
<evidence type="ECO:0000256" key="1">
    <source>
        <dbReference type="ARBA" id="ARBA00000086"/>
    </source>
</evidence>
<keyword evidence="4 7" id="KW-0378">Hydrolase</keyword>
<evidence type="ECO:0000313" key="7">
    <source>
        <dbReference type="EMBL" id="CAG9621284.1"/>
    </source>
</evidence>
<feature type="domain" description="HhH-GPD" evidence="6">
    <location>
        <begin position="136"/>
        <end position="301"/>
    </location>
</feature>
<evidence type="ECO:0000256" key="2">
    <source>
        <dbReference type="ARBA" id="ARBA00012000"/>
    </source>
</evidence>
<dbReference type="InterPro" id="IPR037046">
    <property type="entry name" value="AlkA_N_sf"/>
</dbReference>
<keyword evidence="5" id="KW-0234">DNA repair</keyword>
<evidence type="ECO:0000256" key="5">
    <source>
        <dbReference type="ARBA" id="ARBA00023204"/>
    </source>
</evidence>
<dbReference type="SUPFAM" id="SSF48150">
    <property type="entry name" value="DNA-glycosylase"/>
    <property type="match status" value="1"/>
</dbReference>
<dbReference type="InterPro" id="IPR023170">
    <property type="entry name" value="HhH_base_excis_C"/>
</dbReference>
<name>A0ABM8YMR5_9BACI</name>
<dbReference type="Proteomes" id="UP000789833">
    <property type="component" value="Unassembled WGS sequence"/>
</dbReference>
<reference evidence="7 8" key="1">
    <citation type="submission" date="2021-10" db="EMBL/GenBank/DDBJ databases">
        <authorList>
            <person name="Criscuolo A."/>
        </authorList>
    </citation>
    <scope>NUCLEOTIDE SEQUENCE [LARGE SCALE GENOMIC DNA]</scope>
    <source>
        <strain evidence="8">CIP 111883</strain>
    </source>
</reference>
<accession>A0ABM8YMR5</accession>
<sequence>MNWMDRESYVEIFPPKEFSFEECLIFLGRSDKEVLHRISEGTIYKLIQGSDAIILCKIGFWNGVIKVEFPLNPPAYHERIMAAEFIWYWFDLDFDLSGFYHLAEQDSVLKTVVPKYMGLRMIGIPDLFEAIVWAIMGQQINLSFAYTLKKRFVEQFGEGVTSAGETYWLFPTSERIASLKVEELKSLQFTTRKAEYILNIAKLMANGELSKKMLLQKETNEQRRNVLLKIRGIGAWTADYVLMKCLHNPTSLPIADAGLHQALKKILMLEKKPTLEQIGQVAENWEGYQAYATFYLWRSLYDETS</sequence>
<gene>
    <name evidence="7" type="primary">alkA_1</name>
    <name evidence="7" type="ORF">BACCIP111883_02056</name>
</gene>
<dbReference type="InterPro" id="IPR051912">
    <property type="entry name" value="Alkylbase_DNA_Glycosylase/TA"/>
</dbReference>
<comment type="caution">
    <text evidence="7">The sequence shown here is derived from an EMBL/GenBank/DDBJ whole genome shotgun (WGS) entry which is preliminary data.</text>
</comment>
<dbReference type="CDD" id="cd00056">
    <property type="entry name" value="ENDO3c"/>
    <property type="match status" value="1"/>
</dbReference>
<evidence type="ECO:0000313" key="8">
    <source>
        <dbReference type="Proteomes" id="UP000789833"/>
    </source>
</evidence>
<dbReference type="PANTHER" id="PTHR43003">
    <property type="entry name" value="DNA-3-METHYLADENINE GLYCOSYLASE"/>
    <property type="match status" value="1"/>
</dbReference>
<organism evidence="7 8">
    <name type="scientific">Sutcliffiella rhizosphaerae</name>
    <dbReference type="NCBI Taxonomy" id="2880967"/>
    <lineage>
        <taxon>Bacteria</taxon>
        <taxon>Bacillati</taxon>
        <taxon>Bacillota</taxon>
        <taxon>Bacilli</taxon>
        <taxon>Bacillales</taxon>
        <taxon>Bacillaceae</taxon>
        <taxon>Sutcliffiella</taxon>
    </lineage>
</organism>
<dbReference type="Gene3D" id="1.10.1670.10">
    <property type="entry name" value="Helix-hairpin-Helix base-excision DNA repair enzymes (C-terminal)"/>
    <property type="match status" value="1"/>
</dbReference>